<dbReference type="HAMAP" id="MF_00013">
    <property type="entry name" value="LipB"/>
    <property type="match status" value="1"/>
</dbReference>
<feature type="binding site" evidence="5 8">
    <location>
        <begin position="153"/>
        <end position="155"/>
    </location>
    <ligand>
        <name>substrate</name>
    </ligand>
</feature>
<reference evidence="11 12" key="1">
    <citation type="submission" date="2017-08" db="EMBL/GenBank/DDBJ databases">
        <title>Infants hospitalized years apart are colonized by the same room-sourced microbial strains.</title>
        <authorList>
            <person name="Brooks B."/>
            <person name="Olm M.R."/>
            <person name="Firek B.A."/>
            <person name="Baker R."/>
            <person name="Thomas B.C."/>
            <person name="Morowitz M.J."/>
            <person name="Banfield J.F."/>
        </authorList>
    </citation>
    <scope>NUCLEOTIDE SEQUENCE [LARGE SCALE GENOMIC DNA]</scope>
    <source>
        <strain evidence="11">S2_018_000_R2_104</strain>
    </source>
</reference>
<evidence type="ECO:0000259" key="10">
    <source>
        <dbReference type="PROSITE" id="PS51733"/>
    </source>
</evidence>
<feature type="site" description="Lowers pKa of active site Cys" evidence="5 9">
    <location>
        <position position="137"/>
    </location>
</feature>
<feature type="active site" description="Acyl-thioester intermediate" evidence="5 7">
    <location>
        <position position="171"/>
    </location>
</feature>
<feature type="binding site" evidence="5 8">
    <location>
        <begin position="140"/>
        <end position="142"/>
    </location>
    <ligand>
        <name>substrate</name>
    </ligand>
</feature>
<dbReference type="Proteomes" id="UP000249557">
    <property type="component" value="Unassembled WGS sequence"/>
</dbReference>
<dbReference type="CDD" id="cd16444">
    <property type="entry name" value="LipB"/>
    <property type="match status" value="1"/>
</dbReference>
<proteinExistence type="inferred from homology"/>
<organism evidence="11 12">
    <name type="scientific">Micavibrio aeruginosavorus</name>
    <dbReference type="NCBI Taxonomy" id="349221"/>
    <lineage>
        <taxon>Bacteria</taxon>
        <taxon>Pseudomonadati</taxon>
        <taxon>Bdellovibrionota</taxon>
        <taxon>Bdellovibrionia</taxon>
        <taxon>Bdellovibrionales</taxon>
        <taxon>Pseudobdellovibrionaceae</taxon>
        <taxon>Micavibrio</taxon>
    </lineage>
</organism>
<dbReference type="InterPro" id="IPR020605">
    <property type="entry name" value="Octanoyltransferase_CS"/>
</dbReference>
<dbReference type="NCBIfam" id="NF010925">
    <property type="entry name" value="PRK14345.1"/>
    <property type="match status" value="1"/>
</dbReference>
<keyword evidence="2 5" id="KW-0808">Transferase</keyword>
<feature type="domain" description="BPL/LPL catalytic" evidence="10">
    <location>
        <begin position="29"/>
        <end position="207"/>
    </location>
</feature>
<evidence type="ECO:0000256" key="3">
    <source>
        <dbReference type="ARBA" id="ARBA00023315"/>
    </source>
</evidence>
<keyword evidence="11" id="KW-0436">Ligase</keyword>
<dbReference type="GO" id="GO:0005737">
    <property type="term" value="C:cytoplasm"/>
    <property type="evidence" value="ECO:0007669"/>
    <property type="project" value="UniProtKB-SubCell"/>
</dbReference>
<sequence>MEFKTSAGLIDYPSAIEFMERRVADIRAETAEECVWLLEHPPLYTGGTSADPADLLKAEFPVYETGRGGEYTYHGPGQRVAYVMLDLKKRQQAPDIKKYVWQLEEWVIRSLAHFGVIGERREGRVGIWVVTAEGEKKIAAIGVRIRHWVAYHGVAINVSPDLSHFAGIVPCGIHGFGVTSMEDLRKPISMNDLDLVLRAEFENVFGA</sequence>
<keyword evidence="5" id="KW-0963">Cytoplasm</keyword>
<evidence type="ECO:0000256" key="4">
    <source>
        <dbReference type="ARBA" id="ARBA00024732"/>
    </source>
</evidence>
<comment type="similarity">
    <text evidence="5 6">Belongs to the LipB family.</text>
</comment>
<dbReference type="GO" id="GO:0033819">
    <property type="term" value="F:lipoyl(octanoyl) transferase activity"/>
    <property type="evidence" value="ECO:0007669"/>
    <property type="project" value="UniProtKB-EC"/>
</dbReference>
<evidence type="ECO:0000256" key="7">
    <source>
        <dbReference type="PIRSR" id="PIRSR016262-1"/>
    </source>
</evidence>
<comment type="catalytic activity">
    <reaction evidence="5 6">
        <text>octanoyl-[ACP] + L-lysyl-[protein] = N(6)-octanoyl-L-lysyl-[protein] + holo-[ACP] + H(+)</text>
        <dbReference type="Rhea" id="RHEA:17665"/>
        <dbReference type="Rhea" id="RHEA-COMP:9636"/>
        <dbReference type="Rhea" id="RHEA-COMP:9685"/>
        <dbReference type="Rhea" id="RHEA-COMP:9752"/>
        <dbReference type="Rhea" id="RHEA-COMP:9928"/>
        <dbReference type="ChEBI" id="CHEBI:15378"/>
        <dbReference type="ChEBI" id="CHEBI:29969"/>
        <dbReference type="ChEBI" id="CHEBI:64479"/>
        <dbReference type="ChEBI" id="CHEBI:78463"/>
        <dbReference type="ChEBI" id="CHEBI:78809"/>
        <dbReference type="EC" id="2.3.1.181"/>
    </reaction>
</comment>
<evidence type="ECO:0000256" key="1">
    <source>
        <dbReference type="ARBA" id="ARBA00004821"/>
    </source>
</evidence>
<keyword evidence="3 5" id="KW-0012">Acyltransferase</keyword>
<gene>
    <name evidence="5" type="primary">lipB</name>
    <name evidence="11" type="ORF">DI626_00070</name>
</gene>
<dbReference type="InterPro" id="IPR004143">
    <property type="entry name" value="BPL_LPL_catalytic"/>
</dbReference>
<dbReference type="EC" id="2.3.1.181" evidence="5 6"/>
<dbReference type="InterPro" id="IPR045864">
    <property type="entry name" value="aa-tRNA-synth_II/BPL/LPL"/>
</dbReference>
<evidence type="ECO:0000256" key="9">
    <source>
        <dbReference type="PIRSR" id="PIRSR016262-3"/>
    </source>
</evidence>
<dbReference type="UniPathway" id="UPA00538">
    <property type="reaction ID" value="UER00592"/>
</dbReference>
<dbReference type="PROSITE" id="PS01313">
    <property type="entry name" value="LIPB"/>
    <property type="match status" value="1"/>
</dbReference>
<evidence type="ECO:0000313" key="12">
    <source>
        <dbReference type="Proteomes" id="UP000249557"/>
    </source>
</evidence>
<dbReference type="GO" id="GO:0016874">
    <property type="term" value="F:ligase activity"/>
    <property type="evidence" value="ECO:0007669"/>
    <property type="project" value="UniProtKB-KW"/>
</dbReference>
<evidence type="ECO:0000256" key="2">
    <source>
        <dbReference type="ARBA" id="ARBA00022679"/>
    </source>
</evidence>
<dbReference type="PIRSF" id="PIRSF016262">
    <property type="entry name" value="LPLase"/>
    <property type="match status" value="1"/>
</dbReference>
<dbReference type="PANTHER" id="PTHR10993:SF7">
    <property type="entry name" value="LIPOYLTRANSFERASE 2, MITOCHONDRIAL-RELATED"/>
    <property type="match status" value="1"/>
</dbReference>
<dbReference type="SUPFAM" id="SSF55681">
    <property type="entry name" value="Class II aaRS and biotin synthetases"/>
    <property type="match status" value="1"/>
</dbReference>
<evidence type="ECO:0000256" key="8">
    <source>
        <dbReference type="PIRSR" id="PIRSR016262-2"/>
    </source>
</evidence>
<dbReference type="Pfam" id="PF21948">
    <property type="entry name" value="LplA-B_cat"/>
    <property type="match status" value="1"/>
</dbReference>
<dbReference type="PROSITE" id="PS51733">
    <property type="entry name" value="BPL_LPL_CATALYTIC"/>
    <property type="match status" value="1"/>
</dbReference>
<comment type="caution">
    <text evidence="11">The sequence shown here is derived from an EMBL/GenBank/DDBJ whole genome shotgun (WGS) entry which is preliminary data.</text>
</comment>
<evidence type="ECO:0000313" key="11">
    <source>
        <dbReference type="EMBL" id="PZO89095.1"/>
    </source>
</evidence>
<dbReference type="Gene3D" id="3.30.930.10">
    <property type="entry name" value="Bira Bifunctional Protein, Domain 2"/>
    <property type="match status" value="1"/>
</dbReference>
<dbReference type="AlphaFoldDB" id="A0A2W5C1A6"/>
<feature type="binding site" evidence="5 8">
    <location>
        <begin position="67"/>
        <end position="74"/>
    </location>
    <ligand>
        <name>substrate</name>
    </ligand>
</feature>
<comment type="subcellular location">
    <subcellularLocation>
        <location evidence="5">Cytoplasm</location>
    </subcellularLocation>
</comment>
<dbReference type="InterPro" id="IPR000544">
    <property type="entry name" value="Octanoyltransferase"/>
</dbReference>
<evidence type="ECO:0000256" key="6">
    <source>
        <dbReference type="PIRNR" id="PIRNR016262"/>
    </source>
</evidence>
<comment type="function">
    <text evidence="4 5 6">Catalyzes the transfer of endogenously produced octanoic acid from octanoyl-acyl-carrier-protein onto the lipoyl domains of lipoate-dependent enzymes. Lipoyl-ACP can also act as a substrate although octanoyl-ACP is likely to be the physiological substrate.</text>
</comment>
<dbReference type="PANTHER" id="PTHR10993">
    <property type="entry name" value="OCTANOYLTRANSFERASE"/>
    <property type="match status" value="1"/>
</dbReference>
<name>A0A2W5C1A6_9BACT</name>
<dbReference type="NCBIfam" id="NF010921">
    <property type="entry name" value="PRK14341.1"/>
    <property type="match status" value="1"/>
</dbReference>
<evidence type="ECO:0000256" key="5">
    <source>
        <dbReference type="HAMAP-Rule" id="MF_00013"/>
    </source>
</evidence>
<dbReference type="EMBL" id="QFNK01000001">
    <property type="protein sequence ID" value="PZO89095.1"/>
    <property type="molecule type" value="Genomic_DNA"/>
</dbReference>
<protein>
    <recommendedName>
        <fullName evidence="5 6">Octanoyltransferase</fullName>
        <ecNumber evidence="5 6">2.3.1.181</ecNumber>
    </recommendedName>
    <alternativeName>
        <fullName evidence="5">Lipoate-protein ligase B</fullName>
    </alternativeName>
    <alternativeName>
        <fullName evidence="5">Lipoyl/octanoyl transferase</fullName>
    </alternativeName>
    <alternativeName>
        <fullName evidence="5">Octanoyl-[acyl-carrier-protein]-protein N-octanoyltransferase</fullName>
    </alternativeName>
</protein>
<dbReference type="GO" id="GO:0009249">
    <property type="term" value="P:protein lipoylation"/>
    <property type="evidence" value="ECO:0007669"/>
    <property type="project" value="InterPro"/>
</dbReference>
<accession>A0A2W5C1A6</accession>
<comment type="miscellaneous">
    <text evidence="5">In the reaction, the free carboxyl group of octanoic acid is attached via an amide linkage to the epsilon-amino group of a specific lysine residue of lipoyl domains of lipoate-dependent enzymes.</text>
</comment>
<dbReference type="NCBIfam" id="TIGR00214">
    <property type="entry name" value="lipB"/>
    <property type="match status" value="1"/>
</dbReference>
<comment type="pathway">
    <text evidence="1 5 6">Protein modification; protein lipoylation via endogenous pathway; protein N(6)-(lipoyl)lysine from octanoyl-[acyl-carrier-protein]: step 1/2.</text>
</comment>